<gene>
    <name evidence="1" type="ORF">S01H1_54277</name>
</gene>
<name>X0VCK2_9ZZZZ</name>
<dbReference type="PANTHER" id="PTHR11647">
    <property type="entry name" value="HYDRANTOINASE/DIHYDROPYRIMIDINASE FAMILY MEMBER"/>
    <property type="match status" value="1"/>
</dbReference>
<dbReference type="PANTHER" id="PTHR11647:SF1">
    <property type="entry name" value="COLLAPSIN RESPONSE MEDIATOR PROTEIN"/>
    <property type="match status" value="1"/>
</dbReference>
<dbReference type="SUPFAM" id="SSF51338">
    <property type="entry name" value="Composite domain of metallo-dependent hydrolases"/>
    <property type="match status" value="1"/>
</dbReference>
<sequence length="77" mass="8208">MHQLLIKNGVCVNPSGEFPADIAISEGKIVHIGQAINHAAERVIDAAGQFVMPGIIDTHVHLPWPSSAFDSADDYSS</sequence>
<feature type="non-terminal residue" evidence="1">
    <location>
        <position position="77"/>
    </location>
</feature>
<reference evidence="1" key="1">
    <citation type="journal article" date="2014" name="Front. Microbiol.">
        <title>High frequency of phylogenetically diverse reductive dehalogenase-homologous genes in deep subseafloor sedimentary metagenomes.</title>
        <authorList>
            <person name="Kawai M."/>
            <person name="Futagami T."/>
            <person name="Toyoda A."/>
            <person name="Takaki Y."/>
            <person name="Nishi S."/>
            <person name="Hori S."/>
            <person name="Arai W."/>
            <person name="Tsubouchi T."/>
            <person name="Morono Y."/>
            <person name="Uchiyama I."/>
            <person name="Ito T."/>
            <person name="Fujiyama A."/>
            <person name="Inagaki F."/>
            <person name="Takami H."/>
        </authorList>
    </citation>
    <scope>NUCLEOTIDE SEQUENCE</scope>
    <source>
        <strain evidence="1">Expedition CK06-06</strain>
    </source>
</reference>
<protein>
    <submittedName>
        <fullName evidence="1">Uncharacterized protein</fullName>
    </submittedName>
</protein>
<dbReference type="Gene3D" id="3.20.20.140">
    <property type="entry name" value="Metal-dependent hydrolases"/>
    <property type="match status" value="1"/>
</dbReference>
<accession>X0VCK2</accession>
<dbReference type="InterPro" id="IPR011059">
    <property type="entry name" value="Metal-dep_hydrolase_composite"/>
</dbReference>
<comment type="caution">
    <text evidence="1">The sequence shown here is derived from an EMBL/GenBank/DDBJ whole genome shotgun (WGS) entry which is preliminary data.</text>
</comment>
<dbReference type="GO" id="GO:0016810">
    <property type="term" value="F:hydrolase activity, acting on carbon-nitrogen (but not peptide) bonds"/>
    <property type="evidence" value="ECO:0007669"/>
    <property type="project" value="InterPro"/>
</dbReference>
<dbReference type="InterPro" id="IPR050378">
    <property type="entry name" value="Metallo-dep_Hydrolases_sf"/>
</dbReference>
<dbReference type="AlphaFoldDB" id="X0VCK2"/>
<evidence type="ECO:0000313" key="1">
    <source>
        <dbReference type="EMBL" id="GAG16050.1"/>
    </source>
</evidence>
<organism evidence="1">
    <name type="scientific">marine sediment metagenome</name>
    <dbReference type="NCBI Taxonomy" id="412755"/>
    <lineage>
        <taxon>unclassified sequences</taxon>
        <taxon>metagenomes</taxon>
        <taxon>ecological metagenomes</taxon>
    </lineage>
</organism>
<dbReference type="EMBL" id="BARS01035205">
    <property type="protein sequence ID" value="GAG16050.1"/>
    <property type="molecule type" value="Genomic_DNA"/>
</dbReference>
<proteinExistence type="predicted"/>